<dbReference type="STRING" id="1235591.CAK95_22080"/>
<evidence type="ECO:0000259" key="1">
    <source>
        <dbReference type="Pfam" id="PF02517"/>
    </source>
</evidence>
<proteinExistence type="predicted"/>
<dbReference type="PANTHER" id="PTHR43592">
    <property type="entry name" value="CAAX AMINO TERMINAL PROTEASE"/>
    <property type="match status" value="1"/>
</dbReference>
<accession>A0A1W6ZW13</accession>
<reference evidence="2 3" key="1">
    <citation type="submission" date="2017-05" db="EMBL/GenBank/DDBJ databases">
        <title>Full genome sequence of Pseudorhodoplanes sinuspersici.</title>
        <authorList>
            <person name="Dastgheib S.M.M."/>
            <person name="Shavandi M."/>
            <person name="Tirandaz H."/>
        </authorList>
    </citation>
    <scope>NUCLEOTIDE SEQUENCE [LARGE SCALE GENOMIC DNA]</scope>
    <source>
        <strain evidence="2 3">RIPI110</strain>
    </source>
</reference>
<keyword evidence="3" id="KW-1185">Reference proteome</keyword>
<dbReference type="GO" id="GO:0080120">
    <property type="term" value="P:CAAX-box protein maturation"/>
    <property type="evidence" value="ECO:0007669"/>
    <property type="project" value="UniProtKB-ARBA"/>
</dbReference>
<dbReference type="Pfam" id="PF02517">
    <property type="entry name" value="Rce1-like"/>
    <property type="match status" value="1"/>
</dbReference>
<dbReference type="RefSeq" id="WP_086089884.1">
    <property type="nucleotide sequence ID" value="NZ_CP021112.1"/>
</dbReference>
<dbReference type="Proteomes" id="UP000194137">
    <property type="component" value="Chromosome"/>
</dbReference>
<dbReference type="GO" id="GO:0004175">
    <property type="term" value="F:endopeptidase activity"/>
    <property type="evidence" value="ECO:0007669"/>
    <property type="project" value="UniProtKB-ARBA"/>
</dbReference>
<feature type="domain" description="CAAX prenyl protease 2/Lysostaphin resistance protein A-like" evidence="1">
    <location>
        <begin position="157"/>
        <end position="245"/>
    </location>
</feature>
<organism evidence="2 3">
    <name type="scientific">Pseudorhodoplanes sinuspersici</name>
    <dbReference type="NCBI Taxonomy" id="1235591"/>
    <lineage>
        <taxon>Bacteria</taxon>
        <taxon>Pseudomonadati</taxon>
        <taxon>Pseudomonadota</taxon>
        <taxon>Alphaproteobacteria</taxon>
        <taxon>Hyphomicrobiales</taxon>
        <taxon>Pseudorhodoplanes</taxon>
    </lineage>
</organism>
<protein>
    <recommendedName>
        <fullName evidence="1">CAAX prenyl protease 2/Lysostaphin resistance protein A-like domain-containing protein</fullName>
    </recommendedName>
</protein>
<dbReference type="OrthoDB" id="9782250at2"/>
<dbReference type="PANTHER" id="PTHR43592:SF15">
    <property type="entry name" value="CAAX AMINO TERMINAL PROTEASE FAMILY PROTEIN"/>
    <property type="match status" value="1"/>
</dbReference>
<dbReference type="KEGG" id="psin:CAK95_22080"/>
<dbReference type="AlphaFoldDB" id="A0A1W6ZW13"/>
<sequence length="259" mass="28149">MTDVTLPKPGADLTSNPCRTWGFWSTTIFGVISIFVWVLAQTLAGLAVLKWLGTGLDASDLELHIVTTHALTISIATIASMPPATAVLFLAAWRARCSITEYFALRWPARKDLLIGVAIIVVLLPLGDLTSYLTGHDIVPAAVVDAYKTARASGHVLTLGFALVVIAPLMEEILFRGFLFRGYAASRLGVTGAILLTSVIWASMHIQYDVFYIVQIIVLGCVFGWIRWRSGTTLLTIILHALVNLTALLQVAYIVERAA</sequence>
<name>A0A1W6ZW13_9HYPH</name>
<dbReference type="InterPro" id="IPR003675">
    <property type="entry name" value="Rce1/LyrA-like_dom"/>
</dbReference>
<evidence type="ECO:0000313" key="2">
    <source>
        <dbReference type="EMBL" id="ARQ01493.1"/>
    </source>
</evidence>
<dbReference type="EMBL" id="CP021112">
    <property type="protein sequence ID" value="ARQ01493.1"/>
    <property type="molecule type" value="Genomic_DNA"/>
</dbReference>
<gene>
    <name evidence="2" type="ORF">CAK95_22080</name>
</gene>
<evidence type="ECO:0000313" key="3">
    <source>
        <dbReference type="Proteomes" id="UP000194137"/>
    </source>
</evidence>